<feature type="transmembrane region" description="Helical" evidence="1">
    <location>
        <begin position="78"/>
        <end position="95"/>
    </location>
</feature>
<feature type="transmembrane region" description="Helical" evidence="1">
    <location>
        <begin position="372"/>
        <end position="389"/>
    </location>
</feature>
<dbReference type="AlphaFoldDB" id="A0A0R1VJA4"/>
<reference evidence="2 3" key="1">
    <citation type="journal article" date="2015" name="Genome Announc.">
        <title>Expanding the biotechnology potential of lactobacilli through comparative genomics of 213 strains and associated genera.</title>
        <authorList>
            <person name="Sun Z."/>
            <person name="Harris H.M."/>
            <person name="McCann A."/>
            <person name="Guo C."/>
            <person name="Argimon S."/>
            <person name="Zhang W."/>
            <person name="Yang X."/>
            <person name="Jeffery I.B."/>
            <person name="Cooney J.C."/>
            <person name="Kagawa T.F."/>
            <person name="Liu W."/>
            <person name="Song Y."/>
            <person name="Salvetti E."/>
            <person name="Wrobel A."/>
            <person name="Rasinkangas P."/>
            <person name="Parkhill J."/>
            <person name="Rea M.C."/>
            <person name="O'Sullivan O."/>
            <person name="Ritari J."/>
            <person name="Douillard F.P."/>
            <person name="Paul Ross R."/>
            <person name="Yang R."/>
            <person name="Briner A.E."/>
            <person name="Felis G.E."/>
            <person name="de Vos W.M."/>
            <person name="Barrangou R."/>
            <person name="Klaenhammer T.R."/>
            <person name="Caufield P.W."/>
            <person name="Cui Y."/>
            <person name="Zhang H."/>
            <person name="O'Toole P.W."/>
        </authorList>
    </citation>
    <scope>NUCLEOTIDE SEQUENCE [LARGE SCALE GENOMIC DNA]</scope>
    <source>
        <strain evidence="2 3">DSM 18630</strain>
    </source>
</reference>
<feature type="transmembrane region" description="Helical" evidence="1">
    <location>
        <begin position="124"/>
        <end position="145"/>
    </location>
</feature>
<comment type="caution">
    <text evidence="2">The sequence shown here is derived from an EMBL/GenBank/DDBJ whole genome shotgun (WGS) entry which is preliminary data.</text>
</comment>
<accession>A0A0R1VJA4</accession>
<sequence>MEKLLKKNKFAEKLRTNYNWPQIAEVVYLVALAAYLISNFIGGTMFSVYVSKSLLANIAELASAVVAIKIFVVDHWNWEKALIILLFGLLFWGVYQRSMDPSFFYYFVFVIGAKNVSFKKILKLFLYLEVCMIIITLIAAAAGWITSITIGRRDEATVRLALGMIYPTDFAARTFYLLVTFALYRNFKFNLPEYIGAVALTFTMYFLTDTRIDFILMLLLIILIAAKKQVFRFLAFFNRRILTGLIFIFIMLNVVLAYLYSPTNPILRIANKLLSGRLTYGHEAFKRFNVTLFGQVVPQVGNGGIHHGAFDYFFIDVSFIRVLMMLGVFCFIVLMYFIWYLLKRYDQLQLYSFTVALLLVILSSVIDQHLLELSFNIIFLSAFANLSYWQHSNSAKLKE</sequence>
<keyword evidence="1" id="KW-0812">Transmembrane</keyword>
<keyword evidence="3" id="KW-1185">Reference proteome</keyword>
<dbReference type="STRING" id="1423750.FC89_GL001353"/>
<dbReference type="GeneID" id="98319362"/>
<feature type="transmembrane region" description="Helical" evidence="1">
    <location>
        <begin position="54"/>
        <end position="72"/>
    </location>
</feature>
<feature type="transmembrane region" description="Helical" evidence="1">
    <location>
        <begin position="241"/>
        <end position="260"/>
    </location>
</feature>
<feature type="transmembrane region" description="Helical" evidence="1">
    <location>
        <begin position="348"/>
        <end position="366"/>
    </location>
</feature>
<dbReference type="EMBL" id="AZGB01000018">
    <property type="protein sequence ID" value="KRM05649.1"/>
    <property type="molecule type" value="Genomic_DNA"/>
</dbReference>
<keyword evidence="1" id="KW-1133">Transmembrane helix</keyword>
<dbReference type="Proteomes" id="UP000051451">
    <property type="component" value="Unassembled WGS sequence"/>
</dbReference>
<gene>
    <name evidence="2" type="ORF">FC89_GL001353</name>
</gene>
<evidence type="ECO:0008006" key="4">
    <source>
        <dbReference type="Google" id="ProtNLM"/>
    </source>
</evidence>
<feature type="transmembrane region" description="Helical" evidence="1">
    <location>
        <begin position="319"/>
        <end position="341"/>
    </location>
</feature>
<protein>
    <recommendedName>
        <fullName evidence="4">Polymerase</fullName>
    </recommendedName>
</protein>
<proteinExistence type="predicted"/>
<dbReference type="RefSeq" id="WP_057872090.1">
    <property type="nucleotide sequence ID" value="NZ_AZGB01000018.1"/>
</dbReference>
<dbReference type="PATRIC" id="fig|1423750.3.peg.1386"/>
<evidence type="ECO:0000313" key="3">
    <source>
        <dbReference type="Proteomes" id="UP000051451"/>
    </source>
</evidence>
<evidence type="ECO:0000313" key="2">
    <source>
        <dbReference type="EMBL" id="KRM05649.1"/>
    </source>
</evidence>
<feature type="transmembrane region" description="Helical" evidence="1">
    <location>
        <begin position="20"/>
        <end position="42"/>
    </location>
</feature>
<feature type="transmembrane region" description="Helical" evidence="1">
    <location>
        <begin position="165"/>
        <end position="184"/>
    </location>
</feature>
<evidence type="ECO:0000256" key="1">
    <source>
        <dbReference type="SAM" id="Phobius"/>
    </source>
</evidence>
<organism evidence="2 3">
    <name type="scientific">Liquorilactobacillus ghanensis DSM 18630</name>
    <dbReference type="NCBI Taxonomy" id="1423750"/>
    <lineage>
        <taxon>Bacteria</taxon>
        <taxon>Bacillati</taxon>
        <taxon>Bacillota</taxon>
        <taxon>Bacilli</taxon>
        <taxon>Lactobacillales</taxon>
        <taxon>Lactobacillaceae</taxon>
        <taxon>Liquorilactobacillus</taxon>
    </lineage>
</organism>
<keyword evidence="1" id="KW-0472">Membrane</keyword>
<dbReference type="OrthoDB" id="2085113at2"/>
<name>A0A0R1VJA4_9LACO</name>